<keyword evidence="14" id="KW-1185">Reference proteome</keyword>
<keyword evidence="2 8" id="KW-0436">Ligase</keyword>
<dbReference type="SUPFAM" id="SSF52374">
    <property type="entry name" value="Nucleotidylyl transferase"/>
    <property type="match status" value="1"/>
</dbReference>
<evidence type="ECO:0000256" key="5">
    <source>
        <dbReference type="ARBA" id="ARBA00022917"/>
    </source>
</evidence>
<dbReference type="EMBL" id="JRGF01000001">
    <property type="protein sequence ID" value="KHE43054.1"/>
    <property type="molecule type" value="Genomic_DNA"/>
</dbReference>
<dbReference type="InterPro" id="IPR020058">
    <property type="entry name" value="Glu/Gln-tRNA-synth_Ib_cat-dom"/>
</dbReference>
<evidence type="ECO:0000256" key="8">
    <source>
        <dbReference type="HAMAP-Rule" id="MF_00126"/>
    </source>
</evidence>
<dbReference type="NCBIfam" id="NF011291">
    <property type="entry name" value="PRK14703.1"/>
    <property type="match status" value="1"/>
</dbReference>
<dbReference type="HAMAP" id="MF_00126">
    <property type="entry name" value="Gln_tRNA_synth"/>
    <property type="match status" value="1"/>
</dbReference>
<evidence type="ECO:0000256" key="2">
    <source>
        <dbReference type="ARBA" id="ARBA00022598"/>
    </source>
</evidence>
<dbReference type="InterPro" id="IPR004514">
    <property type="entry name" value="Gln-tRNA-synth"/>
</dbReference>
<feature type="binding site" evidence="8">
    <location>
        <begin position="272"/>
        <end position="274"/>
    </location>
    <ligand>
        <name>ATP</name>
        <dbReference type="ChEBI" id="CHEBI:30616"/>
    </ligand>
</feature>
<keyword evidence="4 8" id="KW-0067">ATP-binding</keyword>
<keyword evidence="1 8" id="KW-0963">Cytoplasm</keyword>
<feature type="short sequence motif" description="'KMSKS' region" evidence="8">
    <location>
        <begin position="271"/>
        <end position="275"/>
    </location>
</feature>
<dbReference type="PANTHER" id="PTHR43097:SF5">
    <property type="entry name" value="GLUTAMATE--TRNA LIGASE"/>
    <property type="match status" value="1"/>
</dbReference>
<reference evidence="13 14" key="1">
    <citation type="submission" date="2014-09" db="EMBL/GenBank/DDBJ databases">
        <title>Alistipes sp. 627, sp. nov., a novel member of the family Rikenellaceae isolated from human faeces.</title>
        <authorList>
            <person name="Shkoporov A.N."/>
            <person name="Chaplin A.V."/>
            <person name="Motuzova O.V."/>
            <person name="Kafarskaia L.I."/>
            <person name="Khokhlova E.V."/>
            <person name="Efimov B.A."/>
        </authorList>
    </citation>
    <scope>NUCLEOTIDE SEQUENCE [LARGE SCALE GENOMIC DNA]</scope>
    <source>
        <strain evidence="13 14">627</strain>
    </source>
</reference>
<dbReference type="Pfam" id="PF00749">
    <property type="entry name" value="tRNA-synt_1c"/>
    <property type="match status" value="1"/>
</dbReference>
<gene>
    <name evidence="8" type="primary">glnS</name>
    <name evidence="13" type="ORF">LG35_00960</name>
</gene>
<keyword evidence="5 8" id="KW-0648">Protein biosynthesis</keyword>
<dbReference type="EC" id="6.1.1.18" evidence="8"/>
<comment type="similarity">
    <text evidence="8 9">Belongs to the class-I aminoacyl-tRNA synthetase family.</text>
</comment>
<proteinExistence type="inferred from homology"/>
<feature type="domain" description="Glutamyl/glutaminyl-tRNA synthetase class Ib catalytic" evidence="10">
    <location>
        <begin position="33"/>
        <end position="340"/>
    </location>
</feature>
<dbReference type="InterPro" id="IPR011035">
    <property type="entry name" value="Ribosomal_bL25/Gln-tRNA_synth"/>
</dbReference>
<dbReference type="PROSITE" id="PS00178">
    <property type="entry name" value="AA_TRNA_LIGASE_I"/>
    <property type="match status" value="1"/>
</dbReference>
<sequence>MATNDNGTAGRERPLNFLEEIIEDHINSVDGRIHTRFPPEPNGYLHIGHAKSICLNFGLAERYGGLCNLRFDDTNPVKEDVEYVDSIKEDIRWLGFRWAEEHYASDYFEQLYAWAVQLIKQGLAYVDDQSQEEIRQTRGTVTVPGTESPWRNRSVEENLDLFARMRAGEFPDGEKVLRAKIDMAHPNMLLRDPIMYRILHTEHHRTGDKWCIYPMYDYAHGQSDSIEKITHSICTLEFDVHRPLYDWFIEKLGIFPSHQYEFARLNLTYTVMSKRKLLQLVENKIVNGWDDPRMPTISAIRRKGYTPAAVRAFAERVGVAKRDNVIDLSLLEFCVREDLNKTAERRMAVLDPLKVTIINYPEGKTEMFEAVNNPEDASAGTRPVPFSREIYIERTDFMEEPPKKYYRLAPGTEVRLRYSYLIKCEEVVKDNAGNVVELRCTYDPQSGNGSSSDGRRVKGVIHWVSVPHARAAEVRLYSNLFTKEDPNDVEEGKTFLDYLNPDSVVVRTGYVEPSLAQAAVGEKFQFERVGYFCVDPDSRPERMVFNRTVGLKDTWAKIADK</sequence>
<comment type="caution">
    <text evidence="13">The sequence shown here is derived from an EMBL/GenBank/DDBJ whole genome shotgun (WGS) entry which is preliminary data.</text>
</comment>
<feature type="binding site" evidence="8">
    <location>
        <begin position="40"/>
        <end position="42"/>
    </location>
    <ligand>
        <name>ATP</name>
        <dbReference type="ChEBI" id="CHEBI:30616"/>
    </ligand>
</feature>
<dbReference type="InterPro" id="IPR022861">
    <property type="entry name" value="Gln_tRNA_ligase_bac"/>
</dbReference>
<evidence type="ECO:0000259" key="11">
    <source>
        <dbReference type="Pfam" id="PF03950"/>
    </source>
</evidence>
<dbReference type="PRINTS" id="PR00987">
    <property type="entry name" value="TRNASYNTHGLU"/>
</dbReference>
<evidence type="ECO:0000259" key="10">
    <source>
        <dbReference type="Pfam" id="PF00749"/>
    </source>
</evidence>
<dbReference type="NCBIfam" id="TIGR00440">
    <property type="entry name" value="glnS"/>
    <property type="match status" value="1"/>
</dbReference>
<dbReference type="SUPFAM" id="SSF50715">
    <property type="entry name" value="Ribosomal protein L25-like"/>
    <property type="match status" value="1"/>
</dbReference>
<dbReference type="InterPro" id="IPR020056">
    <property type="entry name" value="Rbsml_bL25/Gln-tRNA_synth_N"/>
</dbReference>
<evidence type="ECO:0000256" key="3">
    <source>
        <dbReference type="ARBA" id="ARBA00022741"/>
    </source>
</evidence>
<keyword evidence="3 8" id="KW-0547">Nucleotide-binding</keyword>
<dbReference type="PANTHER" id="PTHR43097">
    <property type="entry name" value="GLUTAMINE-TRNA LIGASE"/>
    <property type="match status" value="1"/>
</dbReference>
<evidence type="ECO:0000256" key="6">
    <source>
        <dbReference type="ARBA" id="ARBA00023146"/>
    </source>
</evidence>
<dbReference type="InterPro" id="IPR000924">
    <property type="entry name" value="Glu/Gln-tRNA-synth"/>
</dbReference>
<comment type="caution">
    <text evidence="8">Lacks conserved residue(s) required for the propagation of feature annotation.</text>
</comment>
<comment type="subunit">
    <text evidence="8">Monomer.</text>
</comment>
<feature type="binding site" evidence="8">
    <location>
        <position position="216"/>
    </location>
    <ligand>
        <name>L-glutamine</name>
        <dbReference type="ChEBI" id="CHEBI:58359"/>
    </ligand>
</feature>
<dbReference type="GO" id="GO:0004819">
    <property type="term" value="F:glutamine-tRNA ligase activity"/>
    <property type="evidence" value="ECO:0007669"/>
    <property type="project" value="UniProtKB-EC"/>
</dbReference>
<organism evidence="13 14">
    <name type="scientific">Alistipes inops</name>
    <dbReference type="NCBI Taxonomy" id="1501391"/>
    <lineage>
        <taxon>Bacteria</taxon>
        <taxon>Pseudomonadati</taxon>
        <taxon>Bacteroidota</taxon>
        <taxon>Bacteroidia</taxon>
        <taxon>Bacteroidales</taxon>
        <taxon>Rikenellaceae</taxon>
        <taxon>Alistipes</taxon>
    </lineage>
</organism>
<evidence type="ECO:0000256" key="7">
    <source>
        <dbReference type="ARBA" id="ARBA00048270"/>
    </source>
</evidence>
<dbReference type="CDD" id="cd00807">
    <property type="entry name" value="GlnRS_core"/>
    <property type="match status" value="1"/>
</dbReference>
<evidence type="ECO:0000256" key="9">
    <source>
        <dbReference type="RuleBase" id="RU363037"/>
    </source>
</evidence>
<dbReference type="Proteomes" id="UP000030889">
    <property type="component" value="Unassembled WGS sequence"/>
</dbReference>
<keyword evidence="6 8" id="KW-0030">Aminoacyl-tRNA synthetase</keyword>
<feature type="domain" description="tRNA synthetases class I (E and Q) anti-codon binding" evidence="12">
    <location>
        <begin position="460"/>
        <end position="535"/>
    </location>
</feature>
<name>A0ABR4YLC5_9BACT</name>
<feature type="binding site" evidence="8">
    <location>
        <position position="72"/>
    </location>
    <ligand>
        <name>L-glutamine</name>
        <dbReference type="ChEBI" id="CHEBI:58359"/>
    </ligand>
</feature>
<evidence type="ECO:0000313" key="13">
    <source>
        <dbReference type="EMBL" id="KHE43054.1"/>
    </source>
</evidence>
<evidence type="ECO:0000313" key="14">
    <source>
        <dbReference type="Proteomes" id="UP000030889"/>
    </source>
</evidence>
<feature type="short sequence motif" description="'HIGH' region" evidence="8">
    <location>
        <begin position="39"/>
        <end position="49"/>
    </location>
</feature>
<evidence type="ECO:0000256" key="1">
    <source>
        <dbReference type="ARBA" id="ARBA00022490"/>
    </source>
</evidence>
<dbReference type="Pfam" id="PF03950">
    <property type="entry name" value="tRNA-synt_1c_C"/>
    <property type="match status" value="1"/>
</dbReference>
<feature type="binding site" evidence="8">
    <location>
        <begin position="264"/>
        <end position="265"/>
    </location>
    <ligand>
        <name>ATP</name>
        <dbReference type="ChEBI" id="CHEBI:30616"/>
    </ligand>
</feature>
<accession>A0ABR4YLC5</accession>
<comment type="subcellular location">
    <subcellularLocation>
        <location evidence="8">Cytoplasm</location>
    </subcellularLocation>
</comment>
<dbReference type="Gene3D" id="2.40.240.10">
    <property type="entry name" value="Ribosomal Protein L25, Chain P"/>
    <property type="match status" value="2"/>
</dbReference>
<feature type="binding site" evidence="8">
    <location>
        <begin position="46"/>
        <end position="52"/>
    </location>
    <ligand>
        <name>ATP</name>
        <dbReference type="ChEBI" id="CHEBI:30616"/>
    </ligand>
</feature>
<evidence type="ECO:0000256" key="4">
    <source>
        <dbReference type="ARBA" id="ARBA00022840"/>
    </source>
</evidence>
<dbReference type="InterPro" id="IPR020059">
    <property type="entry name" value="Glu/Gln-tRNA-synth_Ib_codon-bd"/>
</dbReference>
<comment type="catalytic activity">
    <reaction evidence="7 8">
        <text>tRNA(Gln) + L-glutamine + ATP = L-glutaminyl-tRNA(Gln) + AMP + diphosphate</text>
        <dbReference type="Rhea" id="RHEA:20121"/>
        <dbReference type="Rhea" id="RHEA-COMP:9662"/>
        <dbReference type="Rhea" id="RHEA-COMP:9681"/>
        <dbReference type="ChEBI" id="CHEBI:30616"/>
        <dbReference type="ChEBI" id="CHEBI:33019"/>
        <dbReference type="ChEBI" id="CHEBI:58359"/>
        <dbReference type="ChEBI" id="CHEBI:78442"/>
        <dbReference type="ChEBI" id="CHEBI:78521"/>
        <dbReference type="ChEBI" id="CHEBI:456215"/>
        <dbReference type="EC" id="6.1.1.18"/>
    </reaction>
</comment>
<dbReference type="RefSeq" id="WP_035471313.1">
    <property type="nucleotide sequence ID" value="NZ_JRGF01000001.1"/>
</dbReference>
<protein>
    <recommendedName>
        <fullName evidence="8">Glutamine--tRNA ligase</fullName>
        <ecNumber evidence="8">6.1.1.18</ecNumber>
    </recommendedName>
    <alternativeName>
        <fullName evidence="8">Glutaminyl-tRNA synthetase</fullName>
        <shortName evidence="8">GlnRS</shortName>
    </alternativeName>
</protein>
<dbReference type="InterPro" id="IPR049437">
    <property type="entry name" value="tRNA-synt_1c_C2"/>
</dbReference>
<feature type="binding site" evidence="8">
    <location>
        <position position="235"/>
    </location>
    <ligand>
        <name>ATP</name>
        <dbReference type="ChEBI" id="CHEBI:30616"/>
    </ligand>
</feature>
<evidence type="ECO:0000259" key="12">
    <source>
        <dbReference type="Pfam" id="PF20974"/>
    </source>
</evidence>
<dbReference type="InterPro" id="IPR001412">
    <property type="entry name" value="aa-tRNA-synth_I_CS"/>
</dbReference>
<dbReference type="InterPro" id="IPR050132">
    <property type="entry name" value="Gln/Glu-tRNA_Ligase"/>
</dbReference>
<dbReference type="InterPro" id="IPR014729">
    <property type="entry name" value="Rossmann-like_a/b/a_fold"/>
</dbReference>
<dbReference type="Gene3D" id="3.40.50.620">
    <property type="entry name" value="HUPs"/>
    <property type="match status" value="1"/>
</dbReference>
<feature type="domain" description="Glutamyl/glutaminyl-tRNA synthetase class Ib anti-codon binding" evidence="11">
    <location>
        <begin position="343"/>
        <end position="443"/>
    </location>
</feature>
<dbReference type="Pfam" id="PF20974">
    <property type="entry name" value="tRNA-synt_1c_C2"/>
    <property type="match status" value="1"/>
</dbReference>